<keyword evidence="3" id="KW-0624">Polysaccharide degradation</keyword>
<comment type="similarity">
    <text evidence="1 11">Belongs to the tannase family.</text>
</comment>
<evidence type="ECO:0000256" key="6">
    <source>
        <dbReference type="ARBA" id="ARBA00022801"/>
    </source>
</evidence>
<dbReference type="AlphaFoldDB" id="A0A229Y6F5"/>
<keyword evidence="4" id="KW-0479">Metal-binding</keyword>
<dbReference type="GO" id="GO:0030600">
    <property type="term" value="F:feruloyl esterase activity"/>
    <property type="evidence" value="ECO:0007669"/>
    <property type="project" value="UniProtKB-EC"/>
</dbReference>
<evidence type="ECO:0000256" key="11">
    <source>
        <dbReference type="RuleBase" id="RU361238"/>
    </source>
</evidence>
<feature type="chain" id="PRO_5041477521" description="Carboxylic ester hydrolase" evidence="11">
    <location>
        <begin position="19"/>
        <end position="526"/>
    </location>
</feature>
<evidence type="ECO:0000256" key="5">
    <source>
        <dbReference type="ARBA" id="ARBA00022729"/>
    </source>
</evidence>
<dbReference type="GO" id="GO:0045493">
    <property type="term" value="P:xylan catabolic process"/>
    <property type="evidence" value="ECO:0007669"/>
    <property type="project" value="UniProtKB-KW"/>
</dbReference>
<evidence type="ECO:0000256" key="3">
    <source>
        <dbReference type="ARBA" id="ARBA00022651"/>
    </source>
</evidence>
<feature type="signal peptide" evidence="11">
    <location>
        <begin position="1"/>
        <end position="18"/>
    </location>
</feature>
<dbReference type="Gene3D" id="3.40.50.1820">
    <property type="entry name" value="alpha/beta hydrolase"/>
    <property type="match status" value="1"/>
</dbReference>
<evidence type="ECO:0000256" key="10">
    <source>
        <dbReference type="ARBA" id="ARBA00034075"/>
    </source>
</evidence>
<dbReference type="SMR" id="A0A229Y6F5"/>
<keyword evidence="3" id="KW-0119">Carbohydrate metabolism</keyword>
<gene>
    <name evidence="12" type="primary">FAEB2</name>
    <name evidence="12" type="ORF">KXV57_009608</name>
</gene>
<evidence type="ECO:0000313" key="12">
    <source>
        <dbReference type="EMBL" id="KAH1898470.1"/>
    </source>
</evidence>
<keyword evidence="5 11" id="KW-0732">Signal</keyword>
<keyword evidence="6 11" id="KW-0378">Hydrolase</keyword>
<evidence type="ECO:0000256" key="1">
    <source>
        <dbReference type="ARBA" id="ARBA00006249"/>
    </source>
</evidence>
<keyword evidence="7" id="KW-0106">Calcium</keyword>
<accession>A0A229Y6F5</accession>
<organism evidence="12 13">
    <name type="scientific">Aspergillus fumigatus</name>
    <name type="common">Neosartorya fumigata</name>
    <dbReference type="NCBI Taxonomy" id="746128"/>
    <lineage>
        <taxon>Eukaryota</taxon>
        <taxon>Fungi</taxon>
        <taxon>Dikarya</taxon>
        <taxon>Ascomycota</taxon>
        <taxon>Pezizomycotina</taxon>
        <taxon>Eurotiomycetes</taxon>
        <taxon>Eurotiomycetidae</taxon>
        <taxon>Eurotiales</taxon>
        <taxon>Aspergillaceae</taxon>
        <taxon>Aspergillus</taxon>
        <taxon>Aspergillus subgen. Fumigati</taxon>
    </lineage>
</organism>
<evidence type="ECO:0000256" key="7">
    <source>
        <dbReference type="ARBA" id="ARBA00022837"/>
    </source>
</evidence>
<dbReference type="Proteomes" id="UP000813423">
    <property type="component" value="Unassembled WGS sequence"/>
</dbReference>
<dbReference type="PANTHER" id="PTHR33938">
    <property type="entry name" value="FERULOYL ESTERASE B-RELATED"/>
    <property type="match status" value="1"/>
</dbReference>
<reference evidence="12" key="1">
    <citation type="submission" date="2021-08" db="EMBL/GenBank/DDBJ databases">
        <title>Global Aspergillus fumigatus from environmental and clinical sources.</title>
        <authorList>
            <person name="Barber A."/>
            <person name="Sae-Ong T."/>
        </authorList>
    </citation>
    <scope>NUCLEOTIDE SEQUENCE</scope>
    <source>
        <strain evidence="12">NRZ-2016-071</strain>
    </source>
</reference>
<dbReference type="InterPro" id="IPR011118">
    <property type="entry name" value="Tannase/feruloyl_esterase"/>
</dbReference>
<evidence type="ECO:0000256" key="9">
    <source>
        <dbReference type="ARBA" id="ARBA00029418"/>
    </source>
</evidence>
<comment type="catalytic activity">
    <reaction evidence="10">
        <text>feruloyl-polysaccharide + H2O = ferulate + polysaccharide.</text>
        <dbReference type="EC" id="3.1.1.73"/>
    </reaction>
</comment>
<evidence type="ECO:0000313" key="13">
    <source>
        <dbReference type="Proteomes" id="UP000813423"/>
    </source>
</evidence>
<evidence type="ECO:0000256" key="2">
    <source>
        <dbReference type="ARBA" id="ARBA00022487"/>
    </source>
</evidence>
<dbReference type="EMBL" id="JAIBSC010000095">
    <property type="protein sequence ID" value="KAH1898470.1"/>
    <property type="molecule type" value="Genomic_DNA"/>
</dbReference>
<evidence type="ECO:0000256" key="4">
    <source>
        <dbReference type="ARBA" id="ARBA00022723"/>
    </source>
</evidence>
<protein>
    <recommendedName>
        <fullName evidence="11">Carboxylic ester hydrolase</fullName>
        <ecNumber evidence="11">3.1.1.-</ecNumber>
    </recommendedName>
</protein>
<dbReference type="EC" id="3.1.1.-" evidence="11"/>
<dbReference type="InterPro" id="IPR029058">
    <property type="entry name" value="AB_hydrolase_fold"/>
</dbReference>
<comment type="caution">
    <text evidence="12">The sequence shown here is derived from an EMBL/GenBank/DDBJ whole genome shotgun (WGS) entry which is preliminary data.</text>
</comment>
<dbReference type="SUPFAM" id="SSF53474">
    <property type="entry name" value="alpha/beta-Hydrolases"/>
    <property type="match status" value="1"/>
</dbReference>
<dbReference type="PANTHER" id="PTHR33938:SF15">
    <property type="entry name" value="FERULOYL ESTERASE B-RELATED"/>
    <property type="match status" value="1"/>
</dbReference>
<sequence length="526" mass="57852">MTKLSLLPLLTLASAVLAKQDAFQAKCASFGRKIKLPNVHVNFVEYVPGGTNLTLPDNDVTCGASSQVVSADMCRVAMAVDTSKSSQITLEAWFPREYTGRFLSTGNGGLSGCIQYYDLAYTAGLGFATVGANNGHNGTSGKPFYQHPEVIEDFAYRSIHTGVVVGKQLTKMFYKEGFDKSYYLGCSTGGRQGFKSIQKYPNDFDGVVAGAPAFNFVNLISWSIHFYSITGSNTSDTYLSPESWKVVHDEIVRQCDEIDGAKDGIIEDTDLCQPVIETIICKPGASDKTNCITGAQAKTVRNVLSPFYGVNGTLLYPRMQPGSELFASSVVYNGQPFRYSTDWYRYVVYNNPDWDATKWTVEDAAVALAQNPYNIQTWDADISSFQKAGGKVLTYHGMQDQLISSDNSKLYYARVAEEMGLGPEELDDFYRFFPVSGMAHCTGGDGAYGIGNGLRTYNGAEPENNVLMAMVQWVEKGIAPEFIRGAKFSNGVGSSVEYTRKHCRYPRRNVYKGPGNYSDENAWECV</sequence>
<comment type="function">
    <text evidence="9">Involved in degradation of plant cell walls. Hydrolyzes the feruloyl-arabinose ester bond in arabinoxylans as well as the feruloyl-galactose and feruloyl-arabinose ester bonds in pectin.</text>
</comment>
<proteinExistence type="inferred from homology"/>
<keyword evidence="8" id="KW-1015">Disulfide bond</keyword>
<dbReference type="Pfam" id="PF07519">
    <property type="entry name" value="Tannase"/>
    <property type="match status" value="1"/>
</dbReference>
<name>A0A229Y6F5_ASPFM</name>
<dbReference type="GO" id="GO:0046872">
    <property type="term" value="F:metal ion binding"/>
    <property type="evidence" value="ECO:0007669"/>
    <property type="project" value="UniProtKB-KW"/>
</dbReference>
<evidence type="ECO:0000256" key="8">
    <source>
        <dbReference type="ARBA" id="ARBA00023157"/>
    </source>
</evidence>
<keyword evidence="2" id="KW-0719">Serine esterase</keyword>
<keyword evidence="3" id="KW-0858">Xylan degradation</keyword>